<proteinExistence type="predicted"/>
<comment type="caution">
    <text evidence="1">The sequence shown here is derived from an EMBL/GenBank/DDBJ whole genome shotgun (WGS) entry which is preliminary data.</text>
</comment>
<dbReference type="SUPFAM" id="SSF56935">
    <property type="entry name" value="Porins"/>
    <property type="match status" value="1"/>
</dbReference>
<gene>
    <name evidence="1" type="ORF">OBE_17262</name>
</gene>
<organism evidence="1">
    <name type="scientific">human gut metagenome</name>
    <dbReference type="NCBI Taxonomy" id="408170"/>
    <lineage>
        <taxon>unclassified sequences</taxon>
        <taxon>metagenomes</taxon>
        <taxon>organismal metagenomes</taxon>
    </lineage>
</organism>
<reference evidence="1" key="1">
    <citation type="journal article" date="2013" name="Environ. Microbiol.">
        <title>Microbiota from the distal guts of lean and obese adolescents exhibit partial functional redundancy besides clear differences in community structure.</title>
        <authorList>
            <person name="Ferrer M."/>
            <person name="Ruiz A."/>
            <person name="Lanza F."/>
            <person name="Haange S.B."/>
            <person name="Oberbach A."/>
            <person name="Till H."/>
            <person name="Bargiela R."/>
            <person name="Campoy C."/>
            <person name="Segura M.T."/>
            <person name="Richter M."/>
            <person name="von Bergen M."/>
            <person name="Seifert J."/>
            <person name="Suarez A."/>
        </authorList>
    </citation>
    <scope>NUCLEOTIDE SEQUENCE</scope>
</reference>
<feature type="non-terminal residue" evidence="1">
    <location>
        <position position="1"/>
    </location>
</feature>
<accession>K1SBR7</accession>
<feature type="non-terminal residue" evidence="1">
    <location>
        <position position="186"/>
    </location>
</feature>
<sequence>DFTIESVIAYNRQDQVSPTMIGSVLTSSYPQPGLPSSTMDGKPYHWGGNYTPNWYAELGGDNNLKVSGINISENLKYKLTSYLDAVVNLGYNTSTATRDAVKNSITWYTYDGTLSTAKPNAIYNPNQASTEYSKSFARTDYYSVSGYLNFHQTFAEKHTVSAMLGAQYNLKEYDYTVVTAKDVQSS</sequence>
<evidence type="ECO:0000313" key="1">
    <source>
        <dbReference type="EMBL" id="EKC44841.1"/>
    </source>
</evidence>
<dbReference type="EMBL" id="AJWZ01011534">
    <property type="protein sequence ID" value="EKC44841.1"/>
    <property type="molecule type" value="Genomic_DNA"/>
</dbReference>
<protein>
    <recommendedName>
        <fullName evidence="2">TonB-dependent receptor</fullName>
    </recommendedName>
</protein>
<name>K1SBR7_9ZZZZ</name>
<dbReference type="AlphaFoldDB" id="K1SBR7"/>
<evidence type="ECO:0008006" key="2">
    <source>
        <dbReference type="Google" id="ProtNLM"/>
    </source>
</evidence>